<dbReference type="PANTHER" id="PTHR10192">
    <property type="entry name" value="MOLYBDOPTERIN BIOSYNTHESIS PROTEIN"/>
    <property type="match status" value="1"/>
</dbReference>
<dbReference type="GO" id="GO:0006777">
    <property type="term" value="P:Mo-molybdopterin cofactor biosynthetic process"/>
    <property type="evidence" value="ECO:0007669"/>
    <property type="project" value="UniProtKB-KW"/>
</dbReference>
<keyword evidence="3" id="KW-0808">Transferase</keyword>
<accession>A0A6B0VL91</accession>
<dbReference type="InterPro" id="IPR036135">
    <property type="entry name" value="MoeA_linker/N_sf"/>
</dbReference>
<dbReference type="Proteomes" id="UP000434101">
    <property type="component" value="Unassembled WGS sequence"/>
</dbReference>
<dbReference type="SMART" id="SM00852">
    <property type="entry name" value="MoCF_biosynth"/>
    <property type="match status" value="1"/>
</dbReference>
<dbReference type="EMBL" id="WUYX01000033">
    <property type="protein sequence ID" value="MXV62611.1"/>
    <property type="molecule type" value="Genomic_DNA"/>
</dbReference>
<evidence type="ECO:0000256" key="1">
    <source>
        <dbReference type="ARBA" id="ARBA00023150"/>
    </source>
</evidence>
<feature type="domain" description="MoaB/Mog" evidence="2">
    <location>
        <begin position="183"/>
        <end position="315"/>
    </location>
</feature>
<dbReference type="InterPro" id="IPR001453">
    <property type="entry name" value="MoaB/Mog_dom"/>
</dbReference>
<dbReference type="SUPFAM" id="SSF53218">
    <property type="entry name" value="Molybdenum cofactor biosynthesis proteins"/>
    <property type="match status" value="1"/>
</dbReference>
<dbReference type="Gene3D" id="3.40.980.10">
    <property type="entry name" value="MoaB/Mog-like domain"/>
    <property type="match status" value="1"/>
</dbReference>
<dbReference type="InterPro" id="IPR038987">
    <property type="entry name" value="MoeA-like"/>
</dbReference>
<dbReference type="OrthoDB" id="31371at2157"/>
<dbReference type="PROSITE" id="PS01079">
    <property type="entry name" value="MOCF_BIOSYNTHESIS_2"/>
    <property type="match status" value="1"/>
</dbReference>
<dbReference type="RefSeq" id="WP_160065436.1">
    <property type="nucleotide sequence ID" value="NZ_WUYX01000033.1"/>
</dbReference>
<dbReference type="AlphaFoldDB" id="A0A6B0VL91"/>
<evidence type="ECO:0000313" key="4">
    <source>
        <dbReference type="Proteomes" id="UP000434101"/>
    </source>
</evidence>
<name>A0A6B0VL91_9EURY</name>
<dbReference type="Pfam" id="PF03453">
    <property type="entry name" value="MoeA_N"/>
    <property type="match status" value="1"/>
</dbReference>
<comment type="caution">
    <text evidence="3">The sequence shown here is derived from an EMBL/GenBank/DDBJ whole genome shotgun (WGS) entry which is preliminary data.</text>
</comment>
<evidence type="ECO:0000313" key="3">
    <source>
        <dbReference type="EMBL" id="MXV62611.1"/>
    </source>
</evidence>
<dbReference type="InterPro" id="IPR036425">
    <property type="entry name" value="MoaB/Mog-like_dom_sf"/>
</dbReference>
<dbReference type="PANTHER" id="PTHR10192:SF5">
    <property type="entry name" value="GEPHYRIN"/>
    <property type="match status" value="1"/>
</dbReference>
<dbReference type="Gene3D" id="3.90.105.10">
    <property type="entry name" value="Molybdopterin biosynthesis moea protein, domain 2"/>
    <property type="match status" value="1"/>
</dbReference>
<gene>
    <name evidence="3" type="ORF">GS429_11150</name>
</gene>
<dbReference type="InterPro" id="IPR008284">
    <property type="entry name" value="MoCF_biosynth_CS"/>
</dbReference>
<dbReference type="Pfam" id="PF00994">
    <property type="entry name" value="MoCF_biosynth"/>
    <property type="match status" value="1"/>
</dbReference>
<dbReference type="GO" id="GO:0005829">
    <property type="term" value="C:cytosol"/>
    <property type="evidence" value="ECO:0007669"/>
    <property type="project" value="TreeGrafter"/>
</dbReference>
<protein>
    <submittedName>
        <fullName evidence="3">Molybdopterin molybdenumtransferase MoeA</fullName>
    </submittedName>
</protein>
<proteinExistence type="predicted"/>
<dbReference type="Gene3D" id="2.170.190.11">
    <property type="entry name" value="Molybdopterin biosynthesis moea protein, domain 3"/>
    <property type="match status" value="1"/>
</dbReference>
<dbReference type="GO" id="GO:0061599">
    <property type="term" value="F:molybdopterin molybdotransferase activity"/>
    <property type="evidence" value="ECO:0007669"/>
    <property type="project" value="TreeGrafter"/>
</dbReference>
<organism evidence="3 4">
    <name type="scientific">Natronorubrum halalkaliphilum</name>
    <dbReference type="NCBI Taxonomy" id="2691917"/>
    <lineage>
        <taxon>Archaea</taxon>
        <taxon>Methanobacteriati</taxon>
        <taxon>Methanobacteriota</taxon>
        <taxon>Stenosarchaea group</taxon>
        <taxon>Halobacteria</taxon>
        <taxon>Halobacteriales</taxon>
        <taxon>Natrialbaceae</taxon>
        <taxon>Natronorubrum</taxon>
    </lineage>
</organism>
<dbReference type="CDD" id="cd00887">
    <property type="entry name" value="MoeA"/>
    <property type="match status" value="1"/>
</dbReference>
<reference evidence="3 4" key="1">
    <citation type="submission" date="2020-01" db="EMBL/GenBank/DDBJ databases">
        <title>Natronorubrum sp. JWXQ-INN 674 isolated from Inner Mongolia Autonomous Region of China.</title>
        <authorList>
            <person name="Xue Q."/>
        </authorList>
    </citation>
    <scope>NUCLEOTIDE SEQUENCE [LARGE SCALE GENOMIC DNA]</scope>
    <source>
        <strain evidence="3 4">JWXQ-INN-674</strain>
    </source>
</reference>
<dbReference type="SUPFAM" id="SSF63882">
    <property type="entry name" value="MoeA N-terminal region -like"/>
    <property type="match status" value="1"/>
</dbReference>
<keyword evidence="4" id="KW-1185">Reference proteome</keyword>
<sequence>MSDHDDLLWLEDAIDHALACRDSFLEDRAQTQTETVAVDRVAGRVIAEDVVAEADQPAADHATMDGYAFAAEDEGPLEVVDADIYPETEPPTLEAGRAIEIATGAPLPKRADTVVKREDTSVVDDRLEKPDLDAGTYVYERGSNVAAGDRLYAAGDRLSALDAILLRDVGREEVAVAEPFSVAVLATGTEIHEGRHTDLDSPMLCNLVRGWGHEPTYEGSVPDEDDRVEDRIADLAEANDVVVTTGGTSVGKKDYVLDALASLGEVTFHRVRIRPGKPIAIARLPAYDALAVAVPGKPIGAYVSTTLVARPLFTGEASPPSLERTFTQDVGLGPSGFTYAIPVTLDGDDATPLGHASSPLSVYEETFDPSVLSSSTRAAAADGFVLTTEGLAAGERVDVVPTTALE</sequence>
<keyword evidence="1" id="KW-0501">Molybdenum cofactor biosynthesis</keyword>
<dbReference type="InterPro" id="IPR005110">
    <property type="entry name" value="MoeA_linker/N"/>
</dbReference>
<evidence type="ECO:0000259" key="2">
    <source>
        <dbReference type="SMART" id="SM00852"/>
    </source>
</evidence>